<dbReference type="GO" id="GO:0006355">
    <property type="term" value="P:regulation of DNA-templated transcription"/>
    <property type="evidence" value="ECO:0007669"/>
    <property type="project" value="InterPro"/>
</dbReference>
<dbReference type="CDD" id="cd06170">
    <property type="entry name" value="LuxR_C_like"/>
    <property type="match status" value="1"/>
</dbReference>
<sequence>MNHPIRVMLVDDHTVVRSGLKSLLSVHDHIKVVAEASSGREAVAKASSIEMDLILMDIRMQEGSGITACKTITEKYPHIKVIMLTSYDEDDIIYDSIVAGASGYLLKEIDTIELIQSIEKVAKGESLLDPAATLKVMNRLRRGETMKETEKLTPQEKQVLSFIANGKTNREIGKAMHLSEKTIRNYVSNIFSKLDLHNRAEAAAYAVRNKLDE</sequence>
<proteinExistence type="predicted"/>
<dbReference type="InterPro" id="IPR016032">
    <property type="entry name" value="Sig_transdc_resp-reg_C-effctor"/>
</dbReference>
<dbReference type="InterPro" id="IPR039420">
    <property type="entry name" value="WalR-like"/>
</dbReference>
<keyword evidence="3" id="KW-0805">Transcription regulation</keyword>
<organism evidence="9 10">
    <name type="scientific">Evansella caseinilytica</name>
    <dbReference type="NCBI Taxonomy" id="1503961"/>
    <lineage>
        <taxon>Bacteria</taxon>
        <taxon>Bacillati</taxon>
        <taxon>Bacillota</taxon>
        <taxon>Bacilli</taxon>
        <taxon>Bacillales</taxon>
        <taxon>Bacillaceae</taxon>
        <taxon>Evansella</taxon>
    </lineage>
</organism>
<dbReference type="Gene3D" id="3.40.50.2300">
    <property type="match status" value="1"/>
</dbReference>
<dbReference type="AlphaFoldDB" id="A0A1H3QBQ1"/>
<evidence type="ECO:0000256" key="5">
    <source>
        <dbReference type="ARBA" id="ARBA00023163"/>
    </source>
</evidence>
<dbReference type="SUPFAM" id="SSF46894">
    <property type="entry name" value="C-terminal effector domain of the bipartite response regulators"/>
    <property type="match status" value="1"/>
</dbReference>
<feature type="modified residue" description="4-aspartylphosphate" evidence="6">
    <location>
        <position position="57"/>
    </location>
</feature>
<dbReference type="SUPFAM" id="SSF52172">
    <property type="entry name" value="CheY-like"/>
    <property type="match status" value="1"/>
</dbReference>
<evidence type="ECO:0000256" key="2">
    <source>
        <dbReference type="ARBA" id="ARBA00022553"/>
    </source>
</evidence>
<evidence type="ECO:0000313" key="9">
    <source>
        <dbReference type="EMBL" id="SDZ10518.1"/>
    </source>
</evidence>
<dbReference type="InterPro" id="IPR001789">
    <property type="entry name" value="Sig_transdc_resp-reg_receiver"/>
</dbReference>
<evidence type="ECO:0000256" key="1">
    <source>
        <dbReference type="ARBA" id="ARBA00004496"/>
    </source>
</evidence>
<dbReference type="GO" id="GO:0003677">
    <property type="term" value="F:DNA binding"/>
    <property type="evidence" value="ECO:0007669"/>
    <property type="project" value="UniProtKB-KW"/>
</dbReference>
<evidence type="ECO:0000256" key="6">
    <source>
        <dbReference type="PROSITE-ProRule" id="PRU00169"/>
    </source>
</evidence>
<dbReference type="PROSITE" id="PS50110">
    <property type="entry name" value="RESPONSE_REGULATORY"/>
    <property type="match status" value="1"/>
</dbReference>
<dbReference type="InterPro" id="IPR011006">
    <property type="entry name" value="CheY-like_superfamily"/>
</dbReference>
<dbReference type="EMBL" id="FNPI01000006">
    <property type="protein sequence ID" value="SDZ10518.1"/>
    <property type="molecule type" value="Genomic_DNA"/>
</dbReference>
<dbReference type="SMART" id="SM00448">
    <property type="entry name" value="REC"/>
    <property type="match status" value="1"/>
</dbReference>
<dbReference type="Proteomes" id="UP000198935">
    <property type="component" value="Unassembled WGS sequence"/>
</dbReference>
<comment type="subcellular location">
    <subcellularLocation>
        <location evidence="1">Cytoplasm</location>
    </subcellularLocation>
</comment>
<evidence type="ECO:0000259" key="8">
    <source>
        <dbReference type="PROSITE" id="PS50110"/>
    </source>
</evidence>
<dbReference type="GO" id="GO:0000160">
    <property type="term" value="P:phosphorelay signal transduction system"/>
    <property type="evidence" value="ECO:0007669"/>
    <property type="project" value="InterPro"/>
</dbReference>
<keyword evidence="10" id="KW-1185">Reference proteome</keyword>
<dbReference type="CDD" id="cd17535">
    <property type="entry name" value="REC_NarL-like"/>
    <property type="match status" value="1"/>
</dbReference>
<gene>
    <name evidence="9" type="ORF">SAMN05421736_10695</name>
</gene>
<dbReference type="Pfam" id="PF00196">
    <property type="entry name" value="GerE"/>
    <property type="match status" value="1"/>
</dbReference>
<evidence type="ECO:0000313" key="10">
    <source>
        <dbReference type="Proteomes" id="UP000198935"/>
    </source>
</evidence>
<keyword evidence="2 6" id="KW-0597">Phosphoprotein</keyword>
<dbReference type="PROSITE" id="PS00622">
    <property type="entry name" value="HTH_LUXR_1"/>
    <property type="match status" value="1"/>
</dbReference>
<feature type="domain" description="Response regulatory" evidence="8">
    <location>
        <begin position="6"/>
        <end position="122"/>
    </location>
</feature>
<keyword evidence="4 9" id="KW-0238">DNA-binding</keyword>
<dbReference type="InterPro" id="IPR058245">
    <property type="entry name" value="NreC/VraR/RcsB-like_REC"/>
</dbReference>
<evidence type="ECO:0000259" key="7">
    <source>
        <dbReference type="PROSITE" id="PS50043"/>
    </source>
</evidence>
<dbReference type="Pfam" id="PF00072">
    <property type="entry name" value="Response_reg"/>
    <property type="match status" value="1"/>
</dbReference>
<dbReference type="PRINTS" id="PR00038">
    <property type="entry name" value="HTHLUXR"/>
</dbReference>
<protein>
    <submittedName>
        <fullName evidence="9">DNA-binding response regulator, NarL/FixJ family, contains REC and HTH domains</fullName>
    </submittedName>
</protein>
<feature type="domain" description="HTH luxR-type" evidence="7">
    <location>
        <begin position="145"/>
        <end position="210"/>
    </location>
</feature>
<dbReference type="PROSITE" id="PS50043">
    <property type="entry name" value="HTH_LUXR_2"/>
    <property type="match status" value="1"/>
</dbReference>
<evidence type="ECO:0000256" key="4">
    <source>
        <dbReference type="ARBA" id="ARBA00023125"/>
    </source>
</evidence>
<reference evidence="10" key="1">
    <citation type="submission" date="2016-10" db="EMBL/GenBank/DDBJ databases">
        <authorList>
            <person name="Varghese N."/>
            <person name="Submissions S."/>
        </authorList>
    </citation>
    <scope>NUCLEOTIDE SEQUENCE [LARGE SCALE GENOMIC DNA]</scope>
    <source>
        <strain evidence="10">SP</strain>
    </source>
</reference>
<accession>A0A1H3QBQ1</accession>
<keyword evidence="5" id="KW-0804">Transcription</keyword>
<name>A0A1H3QBQ1_9BACI</name>
<dbReference type="GO" id="GO:0005737">
    <property type="term" value="C:cytoplasm"/>
    <property type="evidence" value="ECO:0007669"/>
    <property type="project" value="UniProtKB-SubCell"/>
</dbReference>
<dbReference type="PANTHER" id="PTHR43214">
    <property type="entry name" value="TWO-COMPONENT RESPONSE REGULATOR"/>
    <property type="match status" value="1"/>
</dbReference>
<dbReference type="STRING" id="1503961.SAMN05421736_10695"/>
<dbReference type="SMART" id="SM00421">
    <property type="entry name" value="HTH_LUXR"/>
    <property type="match status" value="1"/>
</dbReference>
<evidence type="ECO:0000256" key="3">
    <source>
        <dbReference type="ARBA" id="ARBA00023015"/>
    </source>
</evidence>
<dbReference type="InterPro" id="IPR000792">
    <property type="entry name" value="Tscrpt_reg_LuxR_C"/>
</dbReference>